<comment type="similarity">
    <text evidence="1">Belongs to the UPF0065 (bug) family.</text>
</comment>
<dbReference type="AlphaFoldDB" id="A0A7V8FKU2"/>
<dbReference type="Proteomes" id="UP000461670">
    <property type="component" value="Unassembled WGS sequence"/>
</dbReference>
<name>A0A7V8FKU2_9BURK</name>
<dbReference type="InterPro" id="IPR042100">
    <property type="entry name" value="Bug_dom1"/>
</dbReference>
<gene>
    <name evidence="3" type="ORF">GAK30_03674</name>
</gene>
<feature type="chain" id="PRO_5031253795" description="Tripartite-type tricarboxylate transporter, receptor component TctC" evidence="2">
    <location>
        <begin position="24"/>
        <end position="324"/>
    </location>
</feature>
<evidence type="ECO:0000313" key="4">
    <source>
        <dbReference type="Proteomes" id="UP000461670"/>
    </source>
</evidence>
<proteinExistence type="inferred from homology"/>
<dbReference type="Gene3D" id="3.40.190.150">
    <property type="entry name" value="Bordetella uptake gene, domain 1"/>
    <property type="match status" value="1"/>
</dbReference>
<comment type="caution">
    <text evidence="3">The sequence shown here is derived from an EMBL/GenBank/DDBJ whole genome shotgun (WGS) entry which is preliminary data.</text>
</comment>
<dbReference type="PANTHER" id="PTHR42928">
    <property type="entry name" value="TRICARBOXYLATE-BINDING PROTEIN"/>
    <property type="match status" value="1"/>
</dbReference>
<dbReference type="PROSITE" id="PS51257">
    <property type="entry name" value="PROKAR_LIPOPROTEIN"/>
    <property type="match status" value="1"/>
</dbReference>
<dbReference type="PIRSF" id="PIRSF017082">
    <property type="entry name" value="YflP"/>
    <property type="match status" value="1"/>
</dbReference>
<dbReference type="SUPFAM" id="SSF53850">
    <property type="entry name" value="Periplasmic binding protein-like II"/>
    <property type="match status" value="1"/>
</dbReference>
<evidence type="ECO:0000313" key="3">
    <source>
        <dbReference type="EMBL" id="KAF1018437.1"/>
    </source>
</evidence>
<organism evidence="3 4">
    <name type="scientific">Paracidovorax wautersii</name>
    <dbReference type="NCBI Taxonomy" id="1177982"/>
    <lineage>
        <taxon>Bacteria</taxon>
        <taxon>Pseudomonadati</taxon>
        <taxon>Pseudomonadota</taxon>
        <taxon>Betaproteobacteria</taxon>
        <taxon>Burkholderiales</taxon>
        <taxon>Comamonadaceae</taxon>
        <taxon>Paracidovorax</taxon>
    </lineage>
</organism>
<dbReference type="Pfam" id="PF03401">
    <property type="entry name" value="TctC"/>
    <property type="match status" value="1"/>
</dbReference>
<dbReference type="PANTHER" id="PTHR42928:SF5">
    <property type="entry name" value="BLR1237 PROTEIN"/>
    <property type="match status" value="1"/>
</dbReference>
<evidence type="ECO:0008006" key="5">
    <source>
        <dbReference type="Google" id="ProtNLM"/>
    </source>
</evidence>
<accession>A0A7V8FKU2</accession>
<dbReference type="Gene3D" id="3.40.190.10">
    <property type="entry name" value="Periplasmic binding protein-like II"/>
    <property type="match status" value="1"/>
</dbReference>
<evidence type="ECO:0000256" key="2">
    <source>
        <dbReference type="SAM" id="SignalP"/>
    </source>
</evidence>
<evidence type="ECO:0000256" key="1">
    <source>
        <dbReference type="ARBA" id="ARBA00006987"/>
    </source>
</evidence>
<dbReference type="CDD" id="cd13578">
    <property type="entry name" value="PBP2_Bug27"/>
    <property type="match status" value="1"/>
</dbReference>
<feature type="signal peptide" evidence="2">
    <location>
        <begin position="1"/>
        <end position="23"/>
    </location>
</feature>
<keyword evidence="2" id="KW-0732">Signal</keyword>
<dbReference type="InterPro" id="IPR005064">
    <property type="entry name" value="BUG"/>
</dbReference>
<protein>
    <recommendedName>
        <fullName evidence="5">Tripartite-type tricarboxylate transporter, receptor component TctC</fullName>
    </recommendedName>
</protein>
<sequence length="324" mass="33282">MRQQLFKAALCAVLASSCLPALADPSASQPLRLVIGFPPGGAIDTIARAITPRMGQELGRSIVVENKPGAGGILAMQSVARAAPDGRTLIMGTSGNFAITPALMPDLSYDAAKDFTLVSQVASASMVLLVHPSVPAKTVGELITYARAHPGKLNFSSSGVGGLPHMAAEVFSAAAGIKMTHVAYKGSSPSITDLVGGQVDLTFEAASIGLPYVKAGQLRALAVTGGQRLAVLPDVPPVSDVLPGFNVDNAYGIAVPAGTDQAWVRKVQDAVVVAVQEPKTRALLESLGVEPVGSPSATFTKAMAGELTRWRALIKDNHISASGS</sequence>
<dbReference type="EMBL" id="WNDQ01000086">
    <property type="protein sequence ID" value="KAF1018437.1"/>
    <property type="molecule type" value="Genomic_DNA"/>
</dbReference>
<reference evidence="4" key="1">
    <citation type="journal article" date="2020" name="MBio">
        <title>Horizontal gene transfer to a defensive symbiont with a reduced genome amongst a multipartite beetle microbiome.</title>
        <authorList>
            <person name="Waterworth S.C."/>
            <person name="Florez L.V."/>
            <person name="Rees E.R."/>
            <person name="Hertweck C."/>
            <person name="Kaltenpoth M."/>
            <person name="Kwan J.C."/>
        </authorList>
    </citation>
    <scope>NUCLEOTIDE SEQUENCE [LARGE SCALE GENOMIC DNA]</scope>
</reference>